<dbReference type="Proteomes" id="UP000054549">
    <property type="component" value="Unassembled WGS sequence"/>
</dbReference>
<dbReference type="EMBL" id="KN818403">
    <property type="protein sequence ID" value="KIL56720.1"/>
    <property type="molecule type" value="Genomic_DNA"/>
</dbReference>
<dbReference type="HOGENOM" id="CLU_1360092_0_0_1"/>
<protein>
    <submittedName>
        <fullName evidence="1">Uncharacterized protein</fullName>
    </submittedName>
</protein>
<name>A0A0C2S241_AMAMK</name>
<dbReference type="STRING" id="946122.A0A0C2S241"/>
<reference evidence="1 2" key="1">
    <citation type="submission" date="2014-04" db="EMBL/GenBank/DDBJ databases">
        <title>Evolutionary Origins and Diversification of the Mycorrhizal Mutualists.</title>
        <authorList>
            <consortium name="DOE Joint Genome Institute"/>
            <consortium name="Mycorrhizal Genomics Consortium"/>
            <person name="Kohler A."/>
            <person name="Kuo A."/>
            <person name="Nagy L.G."/>
            <person name="Floudas D."/>
            <person name="Copeland A."/>
            <person name="Barry K.W."/>
            <person name="Cichocki N."/>
            <person name="Veneault-Fourrey C."/>
            <person name="LaButti K."/>
            <person name="Lindquist E.A."/>
            <person name="Lipzen A."/>
            <person name="Lundell T."/>
            <person name="Morin E."/>
            <person name="Murat C."/>
            <person name="Riley R."/>
            <person name="Ohm R."/>
            <person name="Sun H."/>
            <person name="Tunlid A."/>
            <person name="Henrissat B."/>
            <person name="Grigoriev I.V."/>
            <person name="Hibbett D.S."/>
            <person name="Martin F."/>
        </authorList>
    </citation>
    <scope>NUCLEOTIDE SEQUENCE [LARGE SCALE GENOMIC DNA]</scope>
    <source>
        <strain evidence="1 2">Koide BX008</strain>
    </source>
</reference>
<evidence type="ECO:0000313" key="2">
    <source>
        <dbReference type="Proteomes" id="UP000054549"/>
    </source>
</evidence>
<organism evidence="1 2">
    <name type="scientific">Amanita muscaria (strain Koide BX008)</name>
    <dbReference type="NCBI Taxonomy" id="946122"/>
    <lineage>
        <taxon>Eukaryota</taxon>
        <taxon>Fungi</taxon>
        <taxon>Dikarya</taxon>
        <taxon>Basidiomycota</taxon>
        <taxon>Agaricomycotina</taxon>
        <taxon>Agaricomycetes</taxon>
        <taxon>Agaricomycetidae</taxon>
        <taxon>Agaricales</taxon>
        <taxon>Pluteineae</taxon>
        <taxon>Amanitaceae</taxon>
        <taxon>Amanita</taxon>
    </lineage>
</organism>
<dbReference type="OrthoDB" id="2691181at2759"/>
<keyword evidence="2" id="KW-1185">Reference proteome</keyword>
<accession>A0A0C2S241</accession>
<dbReference type="AlphaFoldDB" id="A0A0C2S241"/>
<sequence>MHPKLSKEARASLLARHRASRELYSDAMKTAVAQVNKITQTLATSQHKSIRHVEKDLRFASQLTRKRHQKTNAWNAWIWSISQEKGNIDGIHGKEVLLTLVSERKAKYEKLTNEEREKMVCLFEESKAMQTTARQIKTVSRINDISATMLAIENEGLKFLSMRGTTDFSINGYSFATEGVSDFLEQVIRIDTQEFLSKISV</sequence>
<gene>
    <name evidence="1" type="ORF">M378DRAFT_16817</name>
</gene>
<dbReference type="InParanoid" id="A0A0C2S241"/>
<proteinExistence type="predicted"/>
<evidence type="ECO:0000313" key="1">
    <source>
        <dbReference type="EMBL" id="KIL56720.1"/>
    </source>
</evidence>